<feature type="signal peptide" evidence="1">
    <location>
        <begin position="1"/>
        <end position="18"/>
    </location>
</feature>
<protein>
    <recommendedName>
        <fullName evidence="4">DUF3261 domain-containing protein</fullName>
    </recommendedName>
</protein>
<proteinExistence type="predicted"/>
<evidence type="ECO:0008006" key="4">
    <source>
        <dbReference type="Google" id="ProtNLM"/>
    </source>
</evidence>
<dbReference type="PROSITE" id="PS51257">
    <property type="entry name" value="PROKAR_LIPOPROTEIN"/>
    <property type="match status" value="1"/>
</dbReference>
<evidence type="ECO:0000256" key="1">
    <source>
        <dbReference type="SAM" id="SignalP"/>
    </source>
</evidence>
<name>A0A931LVD6_FIMGI</name>
<gene>
    <name evidence="2" type="ORF">HYR64_07295</name>
</gene>
<reference evidence="2" key="1">
    <citation type="submission" date="2020-07" db="EMBL/GenBank/DDBJ databases">
        <title>Huge and variable diversity of episymbiotic CPR bacteria and DPANN archaea in groundwater ecosystems.</title>
        <authorList>
            <person name="He C.Y."/>
            <person name="Keren R."/>
            <person name="Whittaker M."/>
            <person name="Farag I.F."/>
            <person name="Doudna J."/>
            <person name="Cate J.H.D."/>
            <person name="Banfield J.F."/>
        </authorList>
    </citation>
    <scope>NUCLEOTIDE SEQUENCE</scope>
    <source>
        <strain evidence="2">NC_groundwater_17_Pr7_B-0.1um_64_12</strain>
    </source>
</reference>
<evidence type="ECO:0000313" key="2">
    <source>
        <dbReference type="EMBL" id="MBI1756894.1"/>
    </source>
</evidence>
<dbReference type="Proteomes" id="UP000727962">
    <property type="component" value="Unassembled WGS sequence"/>
</dbReference>
<sequence length="190" mass="20151">MKLAALGIAALALGGCGAQGTWMPLELGHTATYQVRTGFVSYVEPIRVAHVLSVAGVRGAELNGPMGPTRLAWKGGELVAASMANAHVDPPIPLLTPDDLALTRQWKGTLTFAGVRENATAVLAQRRAGLVLGGRNYRTVRATLTLDTPARQVQLVSDYAQGIGLVRQEQRTNGRFDLALELLAGSSREL</sequence>
<dbReference type="AlphaFoldDB" id="A0A931LVD6"/>
<accession>A0A931LVD6</accession>
<comment type="caution">
    <text evidence="2">The sequence shown here is derived from an EMBL/GenBank/DDBJ whole genome shotgun (WGS) entry which is preliminary data.</text>
</comment>
<organism evidence="2 3">
    <name type="scientific">Fimbriimonas ginsengisoli</name>
    <dbReference type="NCBI Taxonomy" id="1005039"/>
    <lineage>
        <taxon>Bacteria</taxon>
        <taxon>Bacillati</taxon>
        <taxon>Armatimonadota</taxon>
        <taxon>Fimbriimonadia</taxon>
        <taxon>Fimbriimonadales</taxon>
        <taxon>Fimbriimonadaceae</taxon>
        <taxon>Fimbriimonas</taxon>
    </lineage>
</organism>
<feature type="chain" id="PRO_5037418382" description="DUF3261 domain-containing protein" evidence="1">
    <location>
        <begin position="19"/>
        <end position="190"/>
    </location>
</feature>
<keyword evidence="1" id="KW-0732">Signal</keyword>
<dbReference type="EMBL" id="JACOSL010000041">
    <property type="protein sequence ID" value="MBI1756894.1"/>
    <property type="molecule type" value="Genomic_DNA"/>
</dbReference>
<evidence type="ECO:0000313" key="3">
    <source>
        <dbReference type="Proteomes" id="UP000727962"/>
    </source>
</evidence>